<dbReference type="EMBL" id="AP007255">
    <property type="protein sequence ID" value="BAE49027.1"/>
    <property type="molecule type" value="Genomic_DNA"/>
</dbReference>
<dbReference type="AlphaFoldDB" id="Q2WAU8"/>
<dbReference type="HOGENOM" id="CLU_2633889_0_0_5"/>
<dbReference type="KEGG" id="mag:amb0223"/>
<sequence length="77" mass="8358">MEGRLRPSNRFQGAAMPLDLTDWATLLEVLDGIKAPFPPLTVLAQKHPNASEGARVIPFMLPVVPQPAADSARPRSQ</sequence>
<evidence type="ECO:0000313" key="1">
    <source>
        <dbReference type="EMBL" id="BAE49027.1"/>
    </source>
</evidence>
<dbReference type="Proteomes" id="UP000007058">
    <property type="component" value="Chromosome"/>
</dbReference>
<keyword evidence="2" id="KW-1185">Reference proteome</keyword>
<name>Q2WAU8_PARM1</name>
<proteinExistence type="predicted"/>
<evidence type="ECO:0000313" key="2">
    <source>
        <dbReference type="Proteomes" id="UP000007058"/>
    </source>
</evidence>
<reference evidence="1 2" key="1">
    <citation type="journal article" date="2005" name="DNA Res.">
        <title>Complete genome sequence of the facultative anaerobic magnetotactic bacterium Magnetospirillum sp. strain AMB-1.</title>
        <authorList>
            <person name="Matsunaga T."/>
            <person name="Okamura Y."/>
            <person name="Fukuda Y."/>
            <person name="Wahyudi A.T."/>
            <person name="Murase Y."/>
            <person name="Takeyama H."/>
        </authorList>
    </citation>
    <scope>NUCLEOTIDE SEQUENCE [LARGE SCALE GENOMIC DNA]</scope>
    <source>
        <strain evidence="2">ATCC 700264 / AMB-1</strain>
    </source>
</reference>
<gene>
    <name evidence="1" type="ordered locus">amb0223</name>
</gene>
<protein>
    <submittedName>
        <fullName evidence="1">Uncharacterized protein</fullName>
    </submittedName>
</protein>
<accession>Q2WAU8</accession>
<organism evidence="1 2">
    <name type="scientific">Paramagnetospirillum magneticum (strain ATCC 700264 / AMB-1)</name>
    <name type="common">Magnetospirillum magneticum</name>
    <dbReference type="NCBI Taxonomy" id="342108"/>
    <lineage>
        <taxon>Bacteria</taxon>
        <taxon>Pseudomonadati</taxon>
        <taxon>Pseudomonadota</taxon>
        <taxon>Alphaproteobacteria</taxon>
        <taxon>Rhodospirillales</taxon>
        <taxon>Magnetospirillaceae</taxon>
        <taxon>Paramagnetospirillum</taxon>
    </lineage>
</organism>